<sequence length="152" mass="15668">MGFFKNLFKGVGKVLGAAAPALGLIGGLGATGLTAASALGMGGSLFKGFAEQKRAKKQAKLARRQAALDARVSQRNTQRLAGQQRANFAAAGLKIEGSPALLIEETENLGAEEVSNILYAGDQQAKAYKRAGRNSAIGGFLNAGTSYLNGLK</sequence>
<name>A0ABW5BKT6_9PROT</name>
<proteinExistence type="predicted"/>
<reference evidence="2" key="1">
    <citation type="journal article" date="2019" name="Int. J. Syst. Evol. Microbiol.">
        <title>The Global Catalogue of Microorganisms (GCM) 10K type strain sequencing project: providing services to taxonomists for standard genome sequencing and annotation.</title>
        <authorList>
            <consortium name="The Broad Institute Genomics Platform"/>
            <consortium name="The Broad Institute Genome Sequencing Center for Infectious Disease"/>
            <person name="Wu L."/>
            <person name="Ma J."/>
        </authorList>
    </citation>
    <scope>NUCLEOTIDE SEQUENCE [LARGE SCALE GENOMIC DNA]</scope>
    <source>
        <strain evidence="2">CGMCC 4.7192</strain>
    </source>
</reference>
<protein>
    <submittedName>
        <fullName evidence="1">Uncharacterized protein</fullName>
    </submittedName>
</protein>
<dbReference type="RefSeq" id="WP_380250176.1">
    <property type="nucleotide sequence ID" value="NZ_JBHUII010000004.1"/>
</dbReference>
<keyword evidence="2" id="KW-1185">Reference proteome</keyword>
<gene>
    <name evidence="1" type="ORF">ACFSKO_07780</name>
</gene>
<accession>A0ABW5BKT6</accession>
<organism evidence="1 2">
    <name type="scientific">Kiloniella antarctica</name>
    <dbReference type="NCBI Taxonomy" id="1550907"/>
    <lineage>
        <taxon>Bacteria</taxon>
        <taxon>Pseudomonadati</taxon>
        <taxon>Pseudomonadota</taxon>
        <taxon>Alphaproteobacteria</taxon>
        <taxon>Rhodospirillales</taxon>
        <taxon>Kiloniellaceae</taxon>
        <taxon>Kiloniella</taxon>
    </lineage>
</organism>
<dbReference type="Proteomes" id="UP001597294">
    <property type="component" value="Unassembled WGS sequence"/>
</dbReference>
<evidence type="ECO:0000313" key="2">
    <source>
        <dbReference type="Proteomes" id="UP001597294"/>
    </source>
</evidence>
<comment type="caution">
    <text evidence="1">The sequence shown here is derived from an EMBL/GenBank/DDBJ whole genome shotgun (WGS) entry which is preliminary data.</text>
</comment>
<dbReference type="EMBL" id="JBHUII010000004">
    <property type="protein sequence ID" value="MFD2205503.1"/>
    <property type="molecule type" value="Genomic_DNA"/>
</dbReference>
<evidence type="ECO:0000313" key="1">
    <source>
        <dbReference type="EMBL" id="MFD2205503.1"/>
    </source>
</evidence>